<dbReference type="AlphaFoldDB" id="A0A078GPZ5"/>
<dbReference type="SUPFAM" id="SSF54570">
    <property type="entry name" value="Ribosomal protein S19"/>
    <property type="match status" value="1"/>
</dbReference>
<accession>A0A078GPZ5</accession>
<dbReference type="PIRSF" id="PIRSF002144">
    <property type="entry name" value="Ribosomal_S19"/>
    <property type="match status" value="1"/>
</dbReference>
<dbReference type="Gramene" id="CDY28605">
    <property type="protein sequence ID" value="CDY28605"/>
    <property type="gene ID" value="GSBRNA2T00040622001"/>
</dbReference>
<dbReference type="GO" id="GO:0003723">
    <property type="term" value="F:RNA binding"/>
    <property type="evidence" value="ECO:0007669"/>
    <property type="project" value="InterPro"/>
</dbReference>
<dbReference type="Gene3D" id="3.30.860.10">
    <property type="entry name" value="30s Ribosomal Protein S19, Chain A"/>
    <property type="match status" value="1"/>
</dbReference>
<dbReference type="GO" id="GO:0006412">
    <property type="term" value="P:translation"/>
    <property type="evidence" value="ECO:0007669"/>
    <property type="project" value="InterPro"/>
</dbReference>
<dbReference type="InterPro" id="IPR002222">
    <property type="entry name" value="Ribosomal_uS19"/>
</dbReference>
<dbReference type="STRING" id="3708.A0A078GPZ5"/>
<dbReference type="GO" id="GO:0003735">
    <property type="term" value="F:structural constituent of ribosome"/>
    <property type="evidence" value="ECO:0007669"/>
    <property type="project" value="InterPro"/>
</dbReference>
<dbReference type="Proteomes" id="UP000028999">
    <property type="component" value="Unassembled WGS sequence"/>
</dbReference>
<organism evidence="5 6">
    <name type="scientific">Brassica napus</name>
    <name type="common">Rape</name>
    <dbReference type="NCBI Taxonomy" id="3708"/>
    <lineage>
        <taxon>Eukaryota</taxon>
        <taxon>Viridiplantae</taxon>
        <taxon>Streptophyta</taxon>
        <taxon>Embryophyta</taxon>
        <taxon>Tracheophyta</taxon>
        <taxon>Spermatophyta</taxon>
        <taxon>Magnoliopsida</taxon>
        <taxon>eudicotyledons</taxon>
        <taxon>Gunneridae</taxon>
        <taxon>Pentapetalae</taxon>
        <taxon>rosids</taxon>
        <taxon>malvids</taxon>
        <taxon>Brassicales</taxon>
        <taxon>Brassicaceae</taxon>
        <taxon>Brassiceae</taxon>
        <taxon>Brassica</taxon>
    </lineage>
</organism>
<dbReference type="EMBL" id="LK032223">
    <property type="protein sequence ID" value="CDY28605.1"/>
    <property type="molecule type" value="Genomic_DNA"/>
</dbReference>
<evidence type="ECO:0000256" key="3">
    <source>
        <dbReference type="ARBA" id="ARBA00023274"/>
    </source>
</evidence>
<dbReference type="Pfam" id="PF00203">
    <property type="entry name" value="Ribosomal_S19"/>
    <property type="match status" value="1"/>
</dbReference>
<dbReference type="GO" id="GO:1990904">
    <property type="term" value="C:ribonucleoprotein complex"/>
    <property type="evidence" value="ECO:0007669"/>
    <property type="project" value="UniProtKB-KW"/>
</dbReference>
<evidence type="ECO:0000256" key="2">
    <source>
        <dbReference type="ARBA" id="ARBA00022980"/>
    </source>
</evidence>
<keyword evidence="2 4" id="KW-0689">Ribosomal protein</keyword>
<evidence type="ECO:0000313" key="6">
    <source>
        <dbReference type="Proteomes" id="UP000028999"/>
    </source>
</evidence>
<sequence>MIGHTIAIHNGREHLPVYIIDLMVGHKLGEFSPTINFRGHAKNDNRSRR</sequence>
<dbReference type="PaxDb" id="3708-A0A078GPZ5"/>
<name>A0A078GPZ5_BRANA</name>
<evidence type="ECO:0000256" key="1">
    <source>
        <dbReference type="ARBA" id="ARBA00007345"/>
    </source>
</evidence>
<dbReference type="PROSITE" id="PS00323">
    <property type="entry name" value="RIBOSOMAL_S19"/>
    <property type="match status" value="1"/>
</dbReference>
<evidence type="ECO:0000256" key="4">
    <source>
        <dbReference type="RuleBase" id="RU003485"/>
    </source>
</evidence>
<protein>
    <submittedName>
        <fullName evidence="5">BnaA06g19330D protein</fullName>
    </submittedName>
</protein>
<comment type="similarity">
    <text evidence="1 4">Belongs to the universal ribosomal protein uS19 family.</text>
</comment>
<dbReference type="InterPro" id="IPR023575">
    <property type="entry name" value="Ribosomal_uS19_SF"/>
</dbReference>
<keyword evidence="3 4" id="KW-0687">Ribonucleoprotein</keyword>
<reference evidence="5 6" key="1">
    <citation type="journal article" date="2014" name="Science">
        <title>Plant genetics. Early allopolyploid evolution in the post-Neolithic Brassica napus oilseed genome.</title>
        <authorList>
            <person name="Chalhoub B."/>
            <person name="Denoeud F."/>
            <person name="Liu S."/>
            <person name="Parkin I.A."/>
            <person name="Tang H."/>
            <person name="Wang X."/>
            <person name="Chiquet J."/>
            <person name="Belcram H."/>
            <person name="Tong C."/>
            <person name="Samans B."/>
            <person name="Correa M."/>
            <person name="Da Silva C."/>
            <person name="Just J."/>
            <person name="Falentin C."/>
            <person name="Koh C.S."/>
            <person name="Le Clainche I."/>
            <person name="Bernard M."/>
            <person name="Bento P."/>
            <person name="Noel B."/>
            <person name="Labadie K."/>
            <person name="Alberti A."/>
            <person name="Charles M."/>
            <person name="Arnaud D."/>
            <person name="Guo H."/>
            <person name="Daviaud C."/>
            <person name="Alamery S."/>
            <person name="Jabbari K."/>
            <person name="Zhao M."/>
            <person name="Edger P.P."/>
            <person name="Chelaifa H."/>
            <person name="Tack D."/>
            <person name="Lassalle G."/>
            <person name="Mestiri I."/>
            <person name="Schnel N."/>
            <person name="Le Paslier M.C."/>
            <person name="Fan G."/>
            <person name="Renault V."/>
            <person name="Bayer P.E."/>
            <person name="Golicz A.A."/>
            <person name="Manoli S."/>
            <person name="Lee T.H."/>
            <person name="Thi V.H."/>
            <person name="Chalabi S."/>
            <person name="Hu Q."/>
            <person name="Fan C."/>
            <person name="Tollenaere R."/>
            <person name="Lu Y."/>
            <person name="Battail C."/>
            <person name="Shen J."/>
            <person name="Sidebottom C.H."/>
            <person name="Wang X."/>
            <person name="Canaguier A."/>
            <person name="Chauveau A."/>
            <person name="Berard A."/>
            <person name="Deniot G."/>
            <person name="Guan M."/>
            <person name="Liu Z."/>
            <person name="Sun F."/>
            <person name="Lim Y.P."/>
            <person name="Lyons E."/>
            <person name="Town C.D."/>
            <person name="Bancroft I."/>
            <person name="Wang X."/>
            <person name="Meng J."/>
            <person name="Ma J."/>
            <person name="Pires J.C."/>
            <person name="King G.J."/>
            <person name="Brunel D."/>
            <person name="Delourme R."/>
            <person name="Renard M."/>
            <person name="Aury J.M."/>
            <person name="Adams K.L."/>
            <person name="Batley J."/>
            <person name="Snowdon R.J."/>
            <person name="Tost J."/>
            <person name="Edwards D."/>
            <person name="Zhou Y."/>
            <person name="Hua W."/>
            <person name="Sharpe A.G."/>
            <person name="Paterson A.H."/>
            <person name="Guan C."/>
            <person name="Wincker P."/>
        </authorList>
    </citation>
    <scope>NUCLEOTIDE SEQUENCE [LARGE SCALE GENOMIC DNA]</scope>
    <source>
        <strain evidence="6">cv. Darmor-bzh</strain>
    </source>
</reference>
<dbReference type="GO" id="GO:0005840">
    <property type="term" value="C:ribosome"/>
    <property type="evidence" value="ECO:0007669"/>
    <property type="project" value="UniProtKB-KW"/>
</dbReference>
<proteinExistence type="inferred from homology"/>
<evidence type="ECO:0000313" key="5">
    <source>
        <dbReference type="EMBL" id="CDY28605.1"/>
    </source>
</evidence>
<gene>
    <name evidence="5" type="primary">BnaA06g19330D</name>
    <name evidence="5" type="ORF">GSBRNA2T00040622001</name>
</gene>
<keyword evidence="6" id="KW-1185">Reference proteome</keyword>
<dbReference type="PRINTS" id="PR00975">
    <property type="entry name" value="RIBOSOMALS19"/>
</dbReference>
<dbReference type="InterPro" id="IPR020934">
    <property type="entry name" value="Ribosomal_uS19_CS"/>
</dbReference>